<feature type="transmembrane region" description="Helical" evidence="7">
    <location>
        <begin position="309"/>
        <end position="329"/>
    </location>
</feature>
<evidence type="ECO:0000256" key="4">
    <source>
        <dbReference type="ARBA" id="ARBA00022989"/>
    </source>
</evidence>
<feature type="transmembrane region" description="Helical" evidence="7">
    <location>
        <begin position="191"/>
        <end position="211"/>
    </location>
</feature>
<accession>A0A5K7X626</accession>
<dbReference type="RefSeq" id="WP_152097471.1">
    <property type="nucleotide sequence ID" value="NZ_AP021861.1"/>
</dbReference>
<dbReference type="InterPro" id="IPR001734">
    <property type="entry name" value="Na/solute_symporter"/>
</dbReference>
<gene>
    <name evidence="8" type="ORF">PLANPX_0919</name>
</gene>
<dbReference type="GO" id="GO:0005412">
    <property type="term" value="F:D-glucose:sodium symporter activity"/>
    <property type="evidence" value="ECO:0007669"/>
    <property type="project" value="TreeGrafter"/>
</dbReference>
<feature type="transmembrane region" description="Helical" evidence="7">
    <location>
        <begin position="162"/>
        <end position="179"/>
    </location>
</feature>
<comment type="subcellular location">
    <subcellularLocation>
        <location evidence="1">Membrane</location>
        <topology evidence="1">Multi-pass membrane protein</topology>
    </subcellularLocation>
</comment>
<evidence type="ECO:0000313" key="9">
    <source>
        <dbReference type="Proteomes" id="UP000326837"/>
    </source>
</evidence>
<proteinExistence type="inferred from homology"/>
<reference evidence="9" key="1">
    <citation type="submission" date="2019-10" db="EMBL/GenBank/DDBJ databases">
        <title>Lacipirellula parvula gen. nov., sp. nov., representing a lineage of planctomycetes widespread in freshwater anoxic habitats, and description of the family Lacipirellulaceae.</title>
        <authorList>
            <person name="Dedysh S.N."/>
            <person name="Kulichevskaya I.S."/>
            <person name="Beletsky A.V."/>
            <person name="Rakitin A.L."/>
            <person name="Mardanov A.V."/>
            <person name="Ivanova A.A."/>
            <person name="Saltykova V.X."/>
            <person name="Rijpstra W.I.C."/>
            <person name="Sinninghe Damste J.S."/>
            <person name="Ravin N.V."/>
        </authorList>
    </citation>
    <scope>NUCLEOTIDE SEQUENCE [LARGE SCALE GENOMIC DNA]</scope>
    <source>
        <strain evidence="9">PX69</strain>
    </source>
</reference>
<dbReference type="NCBIfam" id="TIGR00813">
    <property type="entry name" value="sss"/>
    <property type="match status" value="1"/>
</dbReference>
<protein>
    <submittedName>
        <fullName evidence="8">Sodium/sugar cotransporter</fullName>
    </submittedName>
</protein>
<dbReference type="PROSITE" id="PS50283">
    <property type="entry name" value="NA_SOLUT_SYMP_3"/>
    <property type="match status" value="1"/>
</dbReference>
<feature type="transmembrane region" description="Helical" evidence="7">
    <location>
        <begin position="517"/>
        <end position="539"/>
    </location>
</feature>
<dbReference type="GO" id="GO:0005886">
    <property type="term" value="C:plasma membrane"/>
    <property type="evidence" value="ECO:0007669"/>
    <property type="project" value="TreeGrafter"/>
</dbReference>
<name>A0A5K7X626_9BACT</name>
<keyword evidence="5 7" id="KW-0472">Membrane</keyword>
<keyword evidence="4 7" id="KW-1133">Transmembrane helix</keyword>
<dbReference type="Pfam" id="PF00474">
    <property type="entry name" value="SSF"/>
    <property type="match status" value="1"/>
</dbReference>
<feature type="transmembrane region" description="Helical" evidence="7">
    <location>
        <begin position="77"/>
        <end position="96"/>
    </location>
</feature>
<keyword evidence="9" id="KW-1185">Reference proteome</keyword>
<evidence type="ECO:0000256" key="2">
    <source>
        <dbReference type="ARBA" id="ARBA00006434"/>
    </source>
</evidence>
<dbReference type="PANTHER" id="PTHR11819:SF195">
    <property type="entry name" value="SODIUM_GLUCOSE COTRANSPORTER 4"/>
    <property type="match status" value="1"/>
</dbReference>
<feature type="transmembrane region" description="Helical" evidence="7">
    <location>
        <begin position="365"/>
        <end position="389"/>
    </location>
</feature>
<keyword evidence="3 7" id="KW-0812">Transmembrane</keyword>
<dbReference type="EMBL" id="AP021861">
    <property type="protein sequence ID" value="BBO31307.1"/>
    <property type="molecule type" value="Genomic_DNA"/>
</dbReference>
<dbReference type="Proteomes" id="UP000326837">
    <property type="component" value="Chromosome"/>
</dbReference>
<evidence type="ECO:0000256" key="1">
    <source>
        <dbReference type="ARBA" id="ARBA00004141"/>
    </source>
</evidence>
<feature type="transmembrane region" description="Helical" evidence="7">
    <location>
        <begin position="266"/>
        <end position="288"/>
    </location>
</feature>
<dbReference type="InterPro" id="IPR038377">
    <property type="entry name" value="Na/Glc_symporter_sf"/>
</dbReference>
<feature type="transmembrane region" description="Helical" evidence="7">
    <location>
        <begin position="442"/>
        <end position="464"/>
    </location>
</feature>
<dbReference type="KEGG" id="lpav:PLANPX_0919"/>
<feature type="transmembrane region" description="Helical" evidence="7">
    <location>
        <begin position="570"/>
        <end position="590"/>
    </location>
</feature>
<feature type="transmembrane region" description="Helical" evidence="7">
    <location>
        <begin position="471"/>
        <end position="489"/>
    </location>
</feature>
<feature type="transmembrane region" description="Helical" evidence="7">
    <location>
        <begin position="117"/>
        <end position="142"/>
    </location>
</feature>
<comment type="similarity">
    <text evidence="2 6">Belongs to the sodium:solute symporter (SSF) (TC 2.A.21) family.</text>
</comment>
<sequence>METLDWVVVGLYFMSVAGLAWWVIQKNKGTATDYFLAGRHLPWFLVGASIFASNIGSEHVVGLAGSGATDGVALAHYELHAWCLLVLAWVMVPFYMRSMVYTMPEFLERRFSTSARYMLSVISLVLFIISKVAVGIFAGGVVFRTLLPDLSLNLGFMVMDSFWVGSILVLILTGIYTMLGGMRAVVYTEALQTIILVVGSALCTIFGLKAIGGWEKLRETVGDEMFNLWKPIVPEGVEGTWAPEIVKDSAGEVVRQAWYFNGDYPWLGMMICAPVIGLWYWCTCQYIVQRALGAKDEREARRGSIFAGMLKLLPVFLFIIPGIIAFGLAKSGTPGMGAMIGENGKAVAEQAQSAFPQMVLYVLPLGVRGIVVAGLLAALMSSLAGVFNASSTLFTMDIYQKYRPQSSQAHLVWVGRMATVVMVLIGIAWIPVIKGAKGLYDYLQGVQGYLAPPIFVVFFLGVFWKRLNAKGCMAAMLVGFALGIFRLVVDTPVSLKLKGYENGYTPDSFLWIVNNIYFQYFSILILLASMIAMIVVSYATAPPDERQIEGLTFATVTDEQKRESRASWSAVDVVSSVAVLAAIVAAYLYFTG</sequence>
<dbReference type="Gene3D" id="1.20.1730.10">
    <property type="entry name" value="Sodium/glucose cotransporter"/>
    <property type="match status" value="1"/>
</dbReference>
<dbReference type="CDD" id="cd10329">
    <property type="entry name" value="SLC5sbd_SGLT1-like"/>
    <property type="match status" value="1"/>
</dbReference>
<organism evidence="8 9">
    <name type="scientific">Lacipirellula parvula</name>
    <dbReference type="NCBI Taxonomy" id="2650471"/>
    <lineage>
        <taxon>Bacteria</taxon>
        <taxon>Pseudomonadati</taxon>
        <taxon>Planctomycetota</taxon>
        <taxon>Planctomycetia</taxon>
        <taxon>Pirellulales</taxon>
        <taxon>Lacipirellulaceae</taxon>
        <taxon>Lacipirellula</taxon>
    </lineage>
</organism>
<evidence type="ECO:0000256" key="6">
    <source>
        <dbReference type="RuleBase" id="RU362091"/>
    </source>
</evidence>
<evidence type="ECO:0000256" key="3">
    <source>
        <dbReference type="ARBA" id="ARBA00022692"/>
    </source>
</evidence>
<dbReference type="PANTHER" id="PTHR11819">
    <property type="entry name" value="SOLUTE CARRIER FAMILY 5"/>
    <property type="match status" value="1"/>
</dbReference>
<evidence type="ECO:0000256" key="5">
    <source>
        <dbReference type="ARBA" id="ARBA00023136"/>
    </source>
</evidence>
<evidence type="ECO:0000313" key="8">
    <source>
        <dbReference type="EMBL" id="BBO31307.1"/>
    </source>
</evidence>
<evidence type="ECO:0000256" key="7">
    <source>
        <dbReference type="SAM" id="Phobius"/>
    </source>
</evidence>
<dbReference type="AlphaFoldDB" id="A0A5K7X626"/>
<feature type="transmembrane region" description="Helical" evidence="7">
    <location>
        <begin position="6"/>
        <end position="24"/>
    </location>
</feature>
<feature type="transmembrane region" description="Helical" evidence="7">
    <location>
        <begin position="410"/>
        <end position="430"/>
    </location>
</feature>